<protein>
    <submittedName>
        <fullName evidence="2 3">Uncharacterized protein</fullName>
    </submittedName>
</protein>
<evidence type="ECO:0000256" key="1">
    <source>
        <dbReference type="SAM" id="SignalP"/>
    </source>
</evidence>
<dbReference type="Proteomes" id="UP000015101">
    <property type="component" value="Unassembled WGS sequence"/>
</dbReference>
<organism evidence="3 4">
    <name type="scientific">Helobdella robusta</name>
    <name type="common">Californian leech</name>
    <dbReference type="NCBI Taxonomy" id="6412"/>
    <lineage>
        <taxon>Eukaryota</taxon>
        <taxon>Metazoa</taxon>
        <taxon>Spiralia</taxon>
        <taxon>Lophotrochozoa</taxon>
        <taxon>Annelida</taxon>
        <taxon>Clitellata</taxon>
        <taxon>Hirudinea</taxon>
        <taxon>Rhynchobdellida</taxon>
        <taxon>Glossiphoniidae</taxon>
        <taxon>Helobdella</taxon>
    </lineage>
</organism>
<dbReference type="AlphaFoldDB" id="T1F784"/>
<feature type="signal peptide" evidence="1">
    <location>
        <begin position="1"/>
        <end position="19"/>
    </location>
</feature>
<reference evidence="2 4" key="2">
    <citation type="journal article" date="2013" name="Nature">
        <title>Insights into bilaterian evolution from three spiralian genomes.</title>
        <authorList>
            <person name="Simakov O."/>
            <person name="Marletaz F."/>
            <person name="Cho S.J."/>
            <person name="Edsinger-Gonzales E."/>
            <person name="Havlak P."/>
            <person name="Hellsten U."/>
            <person name="Kuo D.H."/>
            <person name="Larsson T."/>
            <person name="Lv J."/>
            <person name="Arendt D."/>
            <person name="Savage R."/>
            <person name="Osoegawa K."/>
            <person name="de Jong P."/>
            <person name="Grimwood J."/>
            <person name="Chapman J.A."/>
            <person name="Shapiro H."/>
            <person name="Aerts A."/>
            <person name="Otillar R.P."/>
            <person name="Terry A.Y."/>
            <person name="Boore J.L."/>
            <person name="Grigoriev I.V."/>
            <person name="Lindberg D.R."/>
            <person name="Seaver E.C."/>
            <person name="Weisblat D.A."/>
            <person name="Putnam N.H."/>
            <person name="Rokhsar D.S."/>
        </authorList>
    </citation>
    <scope>NUCLEOTIDE SEQUENCE</scope>
</reference>
<dbReference type="InParanoid" id="T1F784"/>
<accession>T1F784</accession>
<dbReference type="KEGG" id="hro:HELRODRAFT_173793"/>
<dbReference type="CTD" id="20204683"/>
<name>T1F784_HELRO</name>
<dbReference type="RefSeq" id="XP_009018637.1">
    <property type="nucleotide sequence ID" value="XM_009020389.1"/>
</dbReference>
<dbReference type="HOGENOM" id="CLU_1961969_0_0_1"/>
<reference evidence="4" key="1">
    <citation type="submission" date="2012-12" db="EMBL/GenBank/DDBJ databases">
        <authorList>
            <person name="Hellsten U."/>
            <person name="Grimwood J."/>
            <person name="Chapman J.A."/>
            <person name="Shapiro H."/>
            <person name="Aerts A."/>
            <person name="Otillar R.P."/>
            <person name="Terry A.Y."/>
            <person name="Boore J.L."/>
            <person name="Simakov O."/>
            <person name="Marletaz F."/>
            <person name="Cho S.-J."/>
            <person name="Edsinger-Gonzales E."/>
            <person name="Havlak P."/>
            <person name="Kuo D.-H."/>
            <person name="Larsson T."/>
            <person name="Lv J."/>
            <person name="Arendt D."/>
            <person name="Savage R."/>
            <person name="Osoegawa K."/>
            <person name="de Jong P."/>
            <person name="Lindberg D.R."/>
            <person name="Seaver E.C."/>
            <person name="Weisblat D.A."/>
            <person name="Putnam N.H."/>
            <person name="Grigoriev I.V."/>
            <person name="Rokhsar D.S."/>
        </authorList>
    </citation>
    <scope>NUCLEOTIDE SEQUENCE</scope>
</reference>
<keyword evidence="1" id="KW-0732">Signal</keyword>
<evidence type="ECO:0000313" key="3">
    <source>
        <dbReference type="EnsemblMetazoa" id="HelroP173793"/>
    </source>
</evidence>
<dbReference type="EMBL" id="KB096633">
    <property type="protein sequence ID" value="ESO03489.1"/>
    <property type="molecule type" value="Genomic_DNA"/>
</dbReference>
<evidence type="ECO:0000313" key="4">
    <source>
        <dbReference type="Proteomes" id="UP000015101"/>
    </source>
</evidence>
<dbReference type="GeneID" id="20204683"/>
<dbReference type="EMBL" id="AMQM01004721">
    <property type="status" value="NOT_ANNOTATED_CDS"/>
    <property type="molecule type" value="Genomic_DNA"/>
</dbReference>
<sequence length="128" mass="14886">MRLVFSLTALIFLSFYSSCAEIKCEHRIYLYPVPTANSGPRRMELSCQGGRDADYFDYRGDDERILVQHNRKTGLFRGEFFLDDTIYGIEEQDDNAEAPFVLILGKKYKIKVLPFRPPAYIMKTSRKT</sequence>
<feature type="chain" id="PRO_5010980340" evidence="1">
    <location>
        <begin position="20"/>
        <end position="128"/>
    </location>
</feature>
<evidence type="ECO:0000313" key="2">
    <source>
        <dbReference type="EMBL" id="ESO03489.1"/>
    </source>
</evidence>
<reference evidence="3" key="3">
    <citation type="submission" date="2015-06" db="UniProtKB">
        <authorList>
            <consortium name="EnsemblMetazoa"/>
        </authorList>
    </citation>
    <scope>IDENTIFICATION</scope>
</reference>
<dbReference type="EnsemblMetazoa" id="HelroT173793">
    <property type="protein sequence ID" value="HelroP173793"/>
    <property type="gene ID" value="HelroG173793"/>
</dbReference>
<keyword evidence="4" id="KW-1185">Reference proteome</keyword>
<gene>
    <name evidence="3" type="primary">20204683</name>
    <name evidence="2" type="ORF">HELRODRAFT_173793</name>
</gene>
<proteinExistence type="predicted"/>